<dbReference type="InterPro" id="IPR000626">
    <property type="entry name" value="Ubiquitin-like_dom"/>
</dbReference>
<evidence type="ECO:0000313" key="2">
    <source>
        <dbReference type="EMBL" id="CAD8118602.1"/>
    </source>
</evidence>
<dbReference type="InterPro" id="IPR050158">
    <property type="entry name" value="Ubiquitin_ubiquitin-like"/>
</dbReference>
<comment type="caution">
    <text evidence="2">The sequence shown here is derived from an EMBL/GenBank/DDBJ whole genome shotgun (WGS) entry which is preliminary data.</text>
</comment>
<dbReference type="PROSITE" id="PS50053">
    <property type="entry name" value="UBIQUITIN_2"/>
    <property type="match status" value="2"/>
</dbReference>
<dbReference type="PANTHER" id="PTHR10666">
    <property type="entry name" value="UBIQUITIN"/>
    <property type="match status" value="1"/>
</dbReference>
<dbReference type="AlphaFoldDB" id="A0A8S1QTT2"/>
<organism evidence="2 3">
    <name type="scientific">Paramecium sonneborni</name>
    <dbReference type="NCBI Taxonomy" id="65129"/>
    <lineage>
        <taxon>Eukaryota</taxon>
        <taxon>Sar</taxon>
        <taxon>Alveolata</taxon>
        <taxon>Ciliophora</taxon>
        <taxon>Intramacronucleata</taxon>
        <taxon>Oligohymenophorea</taxon>
        <taxon>Peniculida</taxon>
        <taxon>Parameciidae</taxon>
        <taxon>Paramecium</taxon>
    </lineage>
</organism>
<feature type="domain" description="Ubiquitin-like" evidence="1">
    <location>
        <begin position="1"/>
        <end position="76"/>
    </location>
</feature>
<dbReference type="OrthoDB" id="428577at2759"/>
<accession>A0A8S1QTT2</accession>
<proteinExistence type="predicted"/>
<keyword evidence="3" id="KW-1185">Reference proteome</keyword>
<reference evidence="2" key="1">
    <citation type="submission" date="2021-01" db="EMBL/GenBank/DDBJ databases">
        <authorList>
            <consortium name="Genoscope - CEA"/>
            <person name="William W."/>
        </authorList>
    </citation>
    <scope>NUCLEOTIDE SEQUENCE</scope>
</reference>
<protein>
    <recommendedName>
        <fullName evidence="1">Ubiquitin-like domain-containing protein</fullName>
    </recommendedName>
</protein>
<dbReference type="Proteomes" id="UP000692954">
    <property type="component" value="Unassembled WGS sequence"/>
</dbReference>
<dbReference type="SMART" id="SM00213">
    <property type="entry name" value="UBQ"/>
    <property type="match status" value="1"/>
</dbReference>
<name>A0A8S1QTT2_9CILI</name>
<dbReference type="EMBL" id="CAJJDN010000118">
    <property type="protein sequence ID" value="CAD8118602.1"/>
    <property type="molecule type" value="Genomic_DNA"/>
</dbReference>
<sequence>MKLFVRTLIGNIITLNVEPSDTMDAIKCKIQDQEGISTDQQRLLFKKMTLEDDRTISDYNIMEESILQLKLKRGGGLFFVKTFSGKIITINFFYASTIEEIKFKIMEKLGIPPDQQRLFFG</sequence>
<evidence type="ECO:0000313" key="3">
    <source>
        <dbReference type="Proteomes" id="UP000692954"/>
    </source>
</evidence>
<dbReference type="FunFam" id="3.10.20.90:FF:000160">
    <property type="entry name" value="Polyubiquitin-C"/>
    <property type="match status" value="1"/>
</dbReference>
<evidence type="ECO:0000259" key="1">
    <source>
        <dbReference type="PROSITE" id="PS50053"/>
    </source>
</evidence>
<feature type="domain" description="Ubiquitin-like" evidence="1">
    <location>
        <begin position="78"/>
        <end position="121"/>
    </location>
</feature>
<dbReference type="Pfam" id="PF00240">
    <property type="entry name" value="ubiquitin"/>
    <property type="match status" value="2"/>
</dbReference>
<gene>
    <name evidence="2" type="ORF">PSON_ATCC_30995.1.T1180024</name>
</gene>